<name>A0A9X8MHN5_9PSED</name>
<dbReference type="InterPro" id="IPR024755">
    <property type="entry name" value="cpYpsA"/>
</dbReference>
<gene>
    <name evidence="1" type="ORF">SAMN05216409_1255</name>
</gene>
<protein>
    <submittedName>
        <fullName evidence="1">Molybdenum carrier</fullName>
    </submittedName>
</protein>
<dbReference type="GeneID" id="300269677"/>
<dbReference type="AlphaFoldDB" id="A0A9X8MHN5"/>
<dbReference type="EMBL" id="FOEV01000025">
    <property type="protein sequence ID" value="SER46729.1"/>
    <property type="molecule type" value="Genomic_DNA"/>
</dbReference>
<accession>A0A9X8MHN5</accession>
<sequence length="170" mass="18837">MMDTKRASWPWSIAKIISGGQTGADRAGLDWAIDHGIAHGGWCPRGRISTDGSIDSRYNLLETESTGYRQRTRRNIESSDATVIFMMGPLIGGSLLTYTLAEKLAKPVKVYQLAADNKSQFYEVLDWLTQEAPEVINVAGPSESRCPGTYQATYEALDRIFQCDVTLRLS</sequence>
<comment type="caution">
    <text evidence="1">The sequence shown here is derived from an EMBL/GenBank/DDBJ whole genome shotgun (WGS) entry which is preliminary data.</text>
</comment>
<proteinExistence type="predicted"/>
<dbReference type="Gene3D" id="3.40.50.450">
    <property type="match status" value="1"/>
</dbReference>
<dbReference type="Pfam" id="PF12694">
    <property type="entry name" value="cpYpsA"/>
    <property type="match status" value="1"/>
</dbReference>
<organism evidence="1 2">
    <name type="scientific">Pseudomonas lutea</name>
    <dbReference type="NCBI Taxonomy" id="243924"/>
    <lineage>
        <taxon>Bacteria</taxon>
        <taxon>Pseudomonadati</taxon>
        <taxon>Pseudomonadota</taxon>
        <taxon>Gammaproteobacteria</taxon>
        <taxon>Pseudomonadales</taxon>
        <taxon>Pseudomonadaceae</taxon>
        <taxon>Pseudomonas</taxon>
    </lineage>
</organism>
<reference evidence="1 2" key="1">
    <citation type="submission" date="2016-10" db="EMBL/GenBank/DDBJ databases">
        <authorList>
            <person name="Varghese N."/>
            <person name="Submissions S."/>
        </authorList>
    </citation>
    <scope>NUCLEOTIDE SEQUENCE [LARGE SCALE GENOMIC DNA]</scope>
    <source>
        <strain evidence="1 2">LMG 21974</strain>
    </source>
</reference>
<evidence type="ECO:0000313" key="1">
    <source>
        <dbReference type="EMBL" id="SER46729.1"/>
    </source>
</evidence>
<dbReference type="Proteomes" id="UP000183210">
    <property type="component" value="Unassembled WGS sequence"/>
</dbReference>
<dbReference type="SUPFAM" id="SSF102405">
    <property type="entry name" value="MCP/YpsA-like"/>
    <property type="match status" value="1"/>
</dbReference>
<dbReference type="RefSeq" id="WP_233432245.1">
    <property type="nucleotide sequence ID" value="NZ_FOEV01000025.1"/>
</dbReference>
<evidence type="ECO:0000313" key="2">
    <source>
        <dbReference type="Proteomes" id="UP000183210"/>
    </source>
</evidence>